<evidence type="ECO:0000313" key="2">
    <source>
        <dbReference type="Proteomes" id="UP001162501"/>
    </source>
</evidence>
<reference evidence="1" key="1">
    <citation type="submission" date="2023-05" db="EMBL/GenBank/DDBJ databases">
        <authorList>
            <consortium name="ELIXIR-Norway"/>
        </authorList>
    </citation>
    <scope>NUCLEOTIDE SEQUENCE</scope>
</reference>
<dbReference type="EMBL" id="OX596103">
    <property type="protein sequence ID" value="CAI9698631.1"/>
    <property type="molecule type" value="Genomic_DNA"/>
</dbReference>
<proteinExistence type="predicted"/>
<protein>
    <submittedName>
        <fullName evidence="1">Uncharacterized protein</fullName>
    </submittedName>
</protein>
<name>A0ACB0EEL1_RANTA</name>
<gene>
    <name evidence="1" type="ORF">MRATA1EN3_LOCUS9844</name>
</gene>
<evidence type="ECO:0000313" key="1">
    <source>
        <dbReference type="EMBL" id="CAI9698631.1"/>
    </source>
</evidence>
<organism evidence="1 2">
    <name type="scientific">Rangifer tarandus platyrhynchus</name>
    <name type="common">Svalbard reindeer</name>
    <dbReference type="NCBI Taxonomy" id="3082113"/>
    <lineage>
        <taxon>Eukaryota</taxon>
        <taxon>Metazoa</taxon>
        <taxon>Chordata</taxon>
        <taxon>Craniata</taxon>
        <taxon>Vertebrata</taxon>
        <taxon>Euteleostomi</taxon>
        <taxon>Mammalia</taxon>
        <taxon>Eutheria</taxon>
        <taxon>Laurasiatheria</taxon>
        <taxon>Artiodactyla</taxon>
        <taxon>Ruminantia</taxon>
        <taxon>Pecora</taxon>
        <taxon>Cervidae</taxon>
        <taxon>Odocoileinae</taxon>
        <taxon>Rangifer</taxon>
    </lineage>
</organism>
<sequence length="223" mass="23658">MWTSPCQTRGGTQEWTEAGVRAHALGQGPSRPPASPPPGAVGGRGGLHTGAWRDGALASDLGTRRSQRTEGNGSETGGSETEEGRTPGVKPDARASSSERQKRPLFLGAGRLGWGRLPSEGKARGQANTCGQRKQRAERRRLGKRGPSAQRASQRGVEARGQRPSAGWGDALSDESSPSSHTPPGKKASGQAFLKQRRVTLQVVAQTSLRITRLFPRGQGRSR</sequence>
<accession>A0ACB0EEL1</accession>
<dbReference type="Proteomes" id="UP001162501">
    <property type="component" value="Chromosome 19"/>
</dbReference>